<name>F8NJ65_SERL9</name>
<evidence type="ECO:0000313" key="7">
    <source>
        <dbReference type="Proteomes" id="UP000008064"/>
    </source>
</evidence>
<dbReference type="InterPro" id="IPR013094">
    <property type="entry name" value="AB_hydrolase_3"/>
</dbReference>
<dbReference type="HOGENOM" id="CLU_020372_0_0_1"/>
<dbReference type="GeneID" id="18817528"/>
<evidence type="ECO:0000256" key="2">
    <source>
        <dbReference type="ARBA" id="ARBA00022801"/>
    </source>
</evidence>
<dbReference type="InterPro" id="IPR050300">
    <property type="entry name" value="GDXG_lipolytic_enzyme"/>
</dbReference>
<dbReference type="Gene3D" id="3.40.50.1820">
    <property type="entry name" value="alpha/beta hydrolase"/>
    <property type="match status" value="1"/>
</dbReference>
<dbReference type="GO" id="GO:0016787">
    <property type="term" value="F:hydrolase activity"/>
    <property type="evidence" value="ECO:0007669"/>
    <property type="project" value="UniProtKB-KW"/>
</dbReference>
<comment type="similarity">
    <text evidence="1">Belongs to the 'GDXG' lipolytic enzyme family.</text>
</comment>
<organism evidence="7">
    <name type="scientific">Serpula lacrymans var. lacrymans (strain S7.9)</name>
    <name type="common">Dry rot fungus</name>
    <dbReference type="NCBI Taxonomy" id="578457"/>
    <lineage>
        <taxon>Eukaryota</taxon>
        <taxon>Fungi</taxon>
        <taxon>Dikarya</taxon>
        <taxon>Basidiomycota</taxon>
        <taxon>Agaricomycotina</taxon>
        <taxon>Agaricomycetes</taxon>
        <taxon>Agaricomycetidae</taxon>
        <taxon>Boletales</taxon>
        <taxon>Coniophorineae</taxon>
        <taxon>Serpulaceae</taxon>
        <taxon>Serpula</taxon>
    </lineage>
</organism>
<dbReference type="InterPro" id="IPR029058">
    <property type="entry name" value="AB_hydrolase_fold"/>
</dbReference>
<accession>F8NJ65</accession>
<dbReference type="Pfam" id="PF07859">
    <property type="entry name" value="Abhydrolase_3"/>
    <property type="match status" value="1"/>
</dbReference>
<evidence type="ECO:0000256" key="4">
    <source>
        <dbReference type="SAM" id="MobiDB-lite"/>
    </source>
</evidence>
<dbReference type="PROSITE" id="PS01173">
    <property type="entry name" value="LIPASE_GDXG_HIS"/>
    <property type="match status" value="1"/>
</dbReference>
<gene>
    <name evidence="6" type="ORF">SERLADRAFT_457439</name>
</gene>
<dbReference type="EMBL" id="GL945429">
    <property type="protein sequence ID" value="EGO29549.1"/>
    <property type="molecule type" value="Genomic_DNA"/>
</dbReference>
<protein>
    <recommendedName>
        <fullName evidence="5">Alpha/beta hydrolase fold-3 domain-containing protein</fullName>
    </recommendedName>
</protein>
<reference evidence="7" key="1">
    <citation type="journal article" date="2011" name="Science">
        <title>The plant cell wall-decomposing machinery underlies the functional diversity of forest fungi.</title>
        <authorList>
            <person name="Eastwood D.C."/>
            <person name="Floudas D."/>
            <person name="Binder M."/>
            <person name="Majcherczyk A."/>
            <person name="Schneider P."/>
            <person name="Aerts A."/>
            <person name="Asiegbu F.O."/>
            <person name="Baker S.E."/>
            <person name="Barry K."/>
            <person name="Bendiksby M."/>
            <person name="Blumentritt M."/>
            <person name="Coutinho P.M."/>
            <person name="Cullen D."/>
            <person name="de Vries R.P."/>
            <person name="Gathman A."/>
            <person name="Goodell B."/>
            <person name="Henrissat B."/>
            <person name="Ihrmark K."/>
            <person name="Kauserud H."/>
            <person name="Kohler A."/>
            <person name="LaButti K."/>
            <person name="Lapidus A."/>
            <person name="Lavin J.L."/>
            <person name="Lee Y.-H."/>
            <person name="Lindquist E."/>
            <person name="Lilly W."/>
            <person name="Lucas S."/>
            <person name="Morin E."/>
            <person name="Murat C."/>
            <person name="Oguiza J.A."/>
            <person name="Park J."/>
            <person name="Pisabarro A.G."/>
            <person name="Riley R."/>
            <person name="Rosling A."/>
            <person name="Salamov A."/>
            <person name="Schmidt O."/>
            <person name="Schmutz J."/>
            <person name="Skrede I."/>
            <person name="Stenlid J."/>
            <person name="Wiebenga A."/>
            <person name="Xie X."/>
            <person name="Kuees U."/>
            <person name="Hibbett D.S."/>
            <person name="Hoffmeister D."/>
            <person name="Hoegberg N."/>
            <person name="Martin F."/>
            <person name="Grigoriev I.V."/>
            <person name="Watkinson S.C."/>
        </authorList>
    </citation>
    <scope>NUCLEOTIDE SEQUENCE [LARGE SCALE GENOMIC DNA]</scope>
    <source>
        <strain evidence="7">S7.9</strain>
    </source>
</reference>
<dbReference type="KEGG" id="sla:SERLADRAFT_457439"/>
<dbReference type="FunFam" id="3.40.50.1820:FF:000252">
    <property type="entry name" value="Related to calmodulin-dependent protein kinase"/>
    <property type="match status" value="1"/>
</dbReference>
<feature type="region of interest" description="Disordered" evidence="4">
    <location>
        <begin position="478"/>
        <end position="546"/>
    </location>
</feature>
<evidence type="ECO:0000259" key="5">
    <source>
        <dbReference type="Pfam" id="PF07859"/>
    </source>
</evidence>
<dbReference type="SUPFAM" id="SSF53474">
    <property type="entry name" value="alpha/beta-Hydrolases"/>
    <property type="match status" value="1"/>
</dbReference>
<dbReference type="Proteomes" id="UP000008064">
    <property type="component" value="Unassembled WGS sequence"/>
</dbReference>
<feature type="compositionally biased region" description="Polar residues" evidence="4">
    <location>
        <begin position="512"/>
        <end position="546"/>
    </location>
</feature>
<proteinExistence type="inferred from homology"/>
<dbReference type="RefSeq" id="XP_007313791.1">
    <property type="nucleotide sequence ID" value="XM_007313729.1"/>
</dbReference>
<dbReference type="PROSITE" id="PS01174">
    <property type="entry name" value="LIPASE_GDXG_SER"/>
    <property type="match status" value="1"/>
</dbReference>
<evidence type="ECO:0000313" key="6">
    <source>
        <dbReference type="EMBL" id="EGO29549.1"/>
    </source>
</evidence>
<dbReference type="InterPro" id="IPR033140">
    <property type="entry name" value="Lipase_GDXG_put_SER_AS"/>
</dbReference>
<evidence type="ECO:0000256" key="3">
    <source>
        <dbReference type="PROSITE-ProRule" id="PRU10038"/>
    </source>
</evidence>
<feature type="domain" description="Alpha/beta hydrolase fold-3" evidence="5">
    <location>
        <begin position="212"/>
        <end position="419"/>
    </location>
</feature>
<feature type="active site" evidence="3">
    <location>
        <position position="287"/>
    </location>
</feature>
<evidence type="ECO:0000256" key="1">
    <source>
        <dbReference type="ARBA" id="ARBA00010515"/>
    </source>
</evidence>
<keyword evidence="2" id="KW-0378">Hydrolase</keyword>
<sequence>MFWGPLWPFQRGLTVDPSPPIVAQSRSPNTVVLRDYDTPGVLPASARIDTTLKILDNPAMRVWDAWKYPAFVVYKATTIARDILSHHLWGPRRKSWGIEMTIISSVMRDVAQHAALADIATVRIFLGLTGLVPLPSDALVTPVTFCVRRRNLRGLLLELDSKETGDRKLSGEWVVGKKLWQSLQAEYETARRPREGSSDPDDSRPKRKARVILYVHGGAYYSSSASAQRLITIPLSKYTNSRVFAIDYRLAPETCFPGPLHDVVIAYFRLIDDLHVPPESVIVAGDSAGGGLCLALVLYLRDNGYPLPGGSILFSPWVDLTLSCESWDSNRAFDVVPTPGPGAHLHPVVMYLGNNLREYVAHPYASPLFGDYNGLPPMLIQSGDAEVLMDEHILLAQKASRAGVEVRHELYEDAVHVFQSFPFLDATTKAFQSCRQFVLHHLPHLQQSDPRILDNAAESHLEDEITNENIIMVRGDGVETASGKQGVNEKMKEDEQSEEVGNSGEEEYPSWGLSSGNLTSALRSESGSPISDFSSNAGVVGSTSRTFQSASTTIPRLHRVKSALSILKAESMPTQTTANETAQRLRPRGHSVTIRQPNLGMSHIIPRSASIRDLR</sequence>
<dbReference type="OrthoDB" id="408631at2759"/>
<dbReference type="PANTHER" id="PTHR48081">
    <property type="entry name" value="AB HYDROLASE SUPERFAMILY PROTEIN C4A8.06C"/>
    <property type="match status" value="1"/>
</dbReference>
<dbReference type="PANTHER" id="PTHR48081:SF26">
    <property type="entry name" value="ALPHA_BETA HYDROLASE FOLD-3 DOMAIN-CONTAINING PROTEIN"/>
    <property type="match status" value="1"/>
</dbReference>
<dbReference type="AlphaFoldDB" id="F8NJ65"/>
<dbReference type="InterPro" id="IPR002168">
    <property type="entry name" value="Lipase_GDXG_HIS_AS"/>
</dbReference>